<dbReference type="PANTHER" id="PTHR33938">
    <property type="entry name" value="FERULOYL ESTERASE B-RELATED"/>
    <property type="match status" value="1"/>
</dbReference>
<dbReference type="EC" id="3.1.1.-" evidence="5"/>
<keyword evidence="2" id="KW-0732">Signal</keyword>
<feature type="compositionally biased region" description="Basic and acidic residues" evidence="6">
    <location>
        <begin position="610"/>
        <end position="620"/>
    </location>
</feature>
<evidence type="ECO:0000256" key="4">
    <source>
        <dbReference type="ARBA" id="ARBA00023157"/>
    </source>
</evidence>
<evidence type="ECO:0000256" key="5">
    <source>
        <dbReference type="RuleBase" id="RU361238"/>
    </source>
</evidence>
<gene>
    <name evidence="8" type="ORF">HMPREF1624_06027</name>
</gene>
<feature type="region of interest" description="Disordered" evidence="6">
    <location>
        <begin position="101"/>
        <end position="120"/>
    </location>
</feature>
<evidence type="ECO:0000256" key="7">
    <source>
        <dbReference type="SAM" id="Phobius"/>
    </source>
</evidence>
<feature type="compositionally biased region" description="Basic and acidic residues" evidence="6">
    <location>
        <begin position="47"/>
        <end position="70"/>
    </location>
</feature>
<feature type="region of interest" description="Disordered" evidence="6">
    <location>
        <begin position="43"/>
        <end position="96"/>
    </location>
</feature>
<dbReference type="InterPro" id="IPR011118">
    <property type="entry name" value="Tannase/feruloyl_esterase"/>
</dbReference>
<evidence type="ECO:0000256" key="2">
    <source>
        <dbReference type="ARBA" id="ARBA00022729"/>
    </source>
</evidence>
<dbReference type="eggNOG" id="ENOG502QPXZ">
    <property type="taxonomic scope" value="Eukaryota"/>
</dbReference>
<proteinExistence type="inferred from homology"/>
<feature type="region of interest" description="Disordered" evidence="6">
    <location>
        <begin position="610"/>
        <end position="629"/>
    </location>
</feature>
<evidence type="ECO:0000313" key="8">
    <source>
        <dbReference type="EMBL" id="ERS97856.1"/>
    </source>
</evidence>
<evidence type="ECO:0000256" key="6">
    <source>
        <dbReference type="SAM" id="MobiDB-lite"/>
    </source>
</evidence>
<keyword evidence="3 5" id="KW-0378">Hydrolase</keyword>
<dbReference type="Proteomes" id="UP000018087">
    <property type="component" value="Unassembled WGS sequence"/>
</dbReference>
<name>U7PSC8_SPOS1</name>
<protein>
    <recommendedName>
        <fullName evidence="5">Carboxylic ester hydrolase</fullName>
        <ecNumber evidence="5">3.1.1.-</ecNumber>
    </recommendedName>
</protein>
<dbReference type="OrthoDB" id="3039123at2759"/>
<reference evidence="9" key="1">
    <citation type="journal article" date="2014" name="Genome Announc.">
        <title>Genome sequence of the pathogenic fungus Sporothrix schenckii (ATCC 58251).</title>
        <authorList>
            <person name="Cuomo C.A."/>
            <person name="Rodriguez-Del Valle N."/>
            <person name="Perez-Sanchez L."/>
            <person name="Abouelleil A."/>
            <person name="Goldberg J."/>
            <person name="Young S."/>
            <person name="Zeng Q."/>
            <person name="Birren B.W."/>
        </authorList>
    </citation>
    <scope>NUCLEOTIDE SEQUENCE [LARGE SCALE GENOMIC DNA]</scope>
    <source>
        <strain evidence="9">ATCC 58251 / de Perez 2211183</strain>
    </source>
</reference>
<keyword evidence="9" id="KW-1185">Reference proteome</keyword>
<dbReference type="PANTHER" id="PTHR33938:SF2">
    <property type="entry name" value="CARBOXYLIC ESTER HYDROLASE"/>
    <property type="match status" value="1"/>
</dbReference>
<dbReference type="Pfam" id="PF07519">
    <property type="entry name" value="Tannase"/>
    <property type="match status" value="2"/>
</dbReference>
<sequence>MEHVTLARQSRLQARLSAVTSTPTAASSPSHSALALCNATSTPISRTTKDAGDGPSDDRQNKNLGEDKHTGSTPRTTPLPSTAGATTSPDMSLQPRREALTIKGDDGRLRRKGNPAPVAASTTQRAFLVLGLPLRIPHRQSRILRMAFFSLAAVWALWSLLLLLSGRQQALAIPTPGHNDAHHSHGHDSHGHDSHKFYTARPCKAATFASVLPSFAAVERVDTVAANGNYGEGAADLGFPSNATLLPPLCAVTVAVHNGSSNYRLALFLPTATNWNGRLMTIGSYSFAGGINWPNMGEAPHYGFATLATDGGHNSSQSDLDWAPTTPAKLADWGYRALHGTVALGKTLVETYYSDARIAYSYYSGCSTGGRQGLKEIQISPDSFDGALVGAPAWDTSRLMPWLTRIGAANLPDDGANHIDLPDFVVLAAAALKQCDHLDGHNDSIISRPEACVLDWAPITCGNAAVPPGEPCLTPAQVKTARYLYADAFTASDDFIHSGYSLGSEDQWNVYLAFGDASDFDTRYERFWLYNDTAWNWTLYSDQVFYDSLRLNLGNASADDYDISAYRDRGGKVLMYQGLADGVITPRMTTYYYNQTMKAMNLTLATALDKRDETSETSDRHPHHKDTNPPIQDFFRYIQVPGMQHCFASPEEVAAPWMFAGPGQATLLSQDYGFGPGWGVPNQPASAAHDAVLALMAWVENAVAPTSIVASVWNPDGTVNRTRPLCVYPQEAVYGGKGSLNVAANWSCKCEKA</sequence>
<feature type="compositionally biased region" description="Basic and acidic residues" evidence="6">
    <location>
        <begin position="179"/>
        <end position="194"/>
    </location>
</feature>
<feature type="region of interest" description="Disordered" evidence="6">
    <location>
        <begin position="175"/>
        <end position="194"/>
    </location>
</feature>
<dbReference type="EMBL" id="KI440847">
    <property type="protein sequence ID" value="ERS97856.1"/>
    <property type="molecule type" value="Genomic_DNA"/>
</dbReference>
<feature type="transmembrane region" description="Helical" evidence="7">
    <location>
        <begin position="143"/>
        <end position="164"/>
    </location>
</feature>
<keyword evidence="7" id="KW-0812">Transmembrane</keyword>
<accession>U7PSC8</accession>
<keyword evidence="4" id="KW-1015">Disulfide bond</keyword>
<evidence type="ECO:0000256" key="1">
    <source>
        <dbReference type="ARBA" id="ARBA00022487"/>
    </source>
</evidence>
<organism evidence="8 9">
    <name type="scientific">Sporothrix schenckii (strain ATCC 58251 / de Perez 2211183)</name>
    <name type="common">Rose-picker's disease fungus</name>
    <dbReference type="NCBI Taxonomy" id="1391915"/>
    <lineage>
        <taxon>Eukaryota</taxon>
        <taxon>Fungi</taxon>
        <taxon>Dikarya</taxon>
        <taxon>Ascomycota</taxon>
        <taxon>Pezizomycotina</taxon>
        <taxon>Sordariomycetes</taxon>
        <taxon>Sordariomycetidae</taxon>
        <taxon>Ophiostomatales</taxon>
        <taxon>Ophiostomataceae</taxon>
        <taxon>Sporothrix</taxon>
    </lineage>
</organism>
<feature type="compositionally biased region" description="Polar residues" evidence="6">
    <location>
        <begin position="71"/>
        <end position="91"/>
    </location>
</feature>
<dbReference type="HOGENOM" id="CLU_014819_1_1_1"/>
<dbReference type="AlphaFoldDB" id="U7PSC8"/>
<dbReference type="GO" id="GO:0052689">
    <property type="term" value="F:carboxylic ester hydrolase activity"/>
    <property type="evidence" value="ECO:0007669"/>
    <property type="project" value="UniProtKB-KW"/>
</dbReference>
<comment type="similarity">
    <text evidence="5">Belongs to the tannase family.</text>
</comment>
<evidence type="ECO:0000313" key="9">
    <source>
        <dbReference type="Proteomes" id="UP000018087"/>
    </source>
</evidence>
<keyword evidence="7" id="KW-1133">Transmembrane helix</keyword>
<keyword evidence="7" id="KW-0472">Membrane</keyword>
<keyword evidence="1" id="KW-0719">Serine esterase</keyword>
<evidence type="ECO:0000256" key="3">
    <source>
        <dbReference type="ARBA" id="ARBA00022801"/>
    </source>
</evidence>